<feature type="non-terminal residue" evidence="2">
    <location>
        <position position="1"/>
    </location>
</feature>
<dbReference type="PANTHER" id="PTHR33698:SF3">
    <property type="entry name" value="OS09G0266000 PROTEIN"/>
    <property type="match status" value="1"/>
</dbReference>
<dbReference type="STRING" id="88036.D8SVR9"/>
<evidence type="ECO:0000313" key="2">
    <source>
        <dbReference type="EMBL" id="EFJ11547.1"/>
    </source>
</evidence>
<organism evidence="3">
    <name type="scientific">Selaginella moellendorffii</name>
    <name type="common">Spikemoss</name>
    <dbReference type="NCBI Taxonomy" id="88036"/>
    <lineage>
        <taxon>Eukaryota</taxon>
        <taxon>Viridiplantae</taxon>
        <taxon>Streptophyta</taxon>
        <taxon>Embryophyta</taxon>
        <taxon>Tracheophyta</taxon>
        <taxon>Lycopodiopsida</taxon>
        <taxon>Selaginellales</taxon>
        <taxon>Selaginellaceae</taxon>
        <taxon>Selaginella</taxon>
    </lineage>
</organism>
<reference evidence="2 3" key="1">
    <citation type="journal article" date="2011" name="Science">
        <title>The Selaginella genome identifies genetic changes associated with the evolution of vascular plants.</title>
        <authorList>
            <person name="Banks J.A."/>
            <person name="Nishiyama T."/>
            <person name="Hasebe M."/>
            <person name="Bowman J.L."/>
            <person name="Gribskov M."/>
            <person name="dePamphilis C."/>
            <person name="Albert V.A."/>
            <person name="Aono N."/>
            <person name="Aoyama T."/>
            <person name="Ambrose B.A."/>
            <person name="Ashton N.W."/>
            <person name="Axtell M.J."/>
            <person name="Barker E."/>
            <person name="Barker M.S."/>
            <person name="Bennetzen J.L."/>
            <person name="Bonawitz N.D."/>
            <person name="Chapple C."/>
            <person name="Cheng C."/>
            <person name="Correa L.G."/>
            <person name="Dacre M."/>
            <person name="DeBarry J."/>
            <person name="Dreyer I."/>
            <person name="Elias M."/>
            <person name="Engstrom E.M."/>
            <person name="Estelle M."/>
            <person name="Feng L."/>
            <person name="Finet C."/>
            <person name="Floyd S.K."/>
            <person name="Frommer W.B."/>
            <person name="Fujita T."/>
            <person name="Gramzow L."/>
            <person name="Gutensohn M."/>
            <person name="Harholt J."/>
            <person name="Hattori M."/>
            <person name="Heyl A."/>
            <person name="Hirai T."/>
            <person name="Hiwatashi Y."/>
            <person name="Ishikawa M."/>
            <person name="Iwata M."/>
            <person name="Karol K.G."/>
            <person name="Koehler B."/>
            <person name="Kolukisaoglu U."/>
            <person name="Kubo M."/>
            <person name="Kurata T."/>
            <person name="Lalonde S."/>
            <person name="Li K."/>
            <person name="Li Y."/>
            <person name="Litt A."/>
            <person name="Lyons E."/>
            <person name="Manning G."/>
            <person name="Maruyama T."/>
            <person name="Michael T.P."/>
            <person name="Mikami K."/>
            <person name="Miyazaki S."/>
            <person name="Morinaga S."/>
            <person name="Murata T."/>
            <person name="Mueller-Roeber B."/>
            <person name="Nelson D.R."/>
            <person name="Obara M."/>
            <person name="Oguri Y."/>
            <person name="Olmstead R.G."/>
            <person name="Onodera N."/>
            <person name="Petersen B.L."/>
            <person name="Pils B."/>
            <person name="Prigge M."/>
            <person name="Rensing S.A."/>
            <person name="Riano-Pachon D.M."/>
            <person name="Roberts A.W."/>
            <person name="Sato Y."/>
            <person name="Scheller H.V."/>
            <person name="Schulz B."/>
            <person name="Schulz C."/>
            <person name="Shakirov E.V."/>
            <person name="Shibagaki N."/>
            <person name="Shinohara N."/>
            <person name="Shippen D.E."/>
            <person name="Soerensen I."/>
            <person name="Sotooka R."/>
            <person name="Sugimoto N."/>
            <person name="Sugita M."/>
            <person name="Sumikawa N."/>
            <person name="Tanurdzic M."/>
            <person name="Theissen G."/>
            <person name="Ulvskov P."/>
            <person name="Wakazuki S."/>
            <person name="Weng J.K."/>
            <person name="Willats W.W."/>
            <person name="Wipf D."/>
            <person name="Wolf P.G."/>
            <person name="Yang L."/>
            <person name="Zimmer A.D."/>
            <person name="Zhu Q."/>
            <person name="Mitros T."/>
            <person name="Hellsten U."/>
            <person name="Loque D."/>
            <person name="Otillar R."/>
            <person name="Salamov A."/>
            <person name="Schmutz J."/>
            <person name="Shapiro H."/>
            <person name="Lindquist E."/>
            <person name="Lucas S."/>
            <person name="Rokhsar D."/>
            <person name="Grigoriev I.V."/>
        </authorList>
    </citation>
    <scope>NUCLEOTIDE SEQUENCE [LARGE SCALE GENOMIC DNA]</scope>
</reference>
<evidence type="ECO:0000313" key="3">
    <source>
        <dbReference type="Proteomes" id="UP000001514"/>
    </source>
</evidence>
<keyword evidence="3" id="KW-1185">Reference proteome</keyword>
<dbReference type="eggNOG" id="ENOG502RXGM">
    <property type="taxonomic scope" value="Eukaryota"/>
</dbReference>
<dbReference type="OMA" id="MATDHAK"/>
<feature type="domain" description="SnoaL-like" evidence="1">
    <location>
        <begin position="34"/>
        <end position="129"/>
    </location>
</feature>
<dbReference type="HOGENOM" id="CLU_1492814_0_0_1"/>
<dbReference type="KEGG" id="smo:SELMODRAFT_446976"/>
<dbReference type="EMBL" id="GL377646">
    <property type="protein sequence ID" value="EFJ11547.1"/>
    <property type="molecule type" value="Genomic_DNA"/>
</dbReference>
<gene>
    <name evidence="2" type="ORF">SELMODRAFT_446976</name>
</gene>
<dbReference type="FunCoup" id="D8SVR9">
    <property type="interactions" value="602"/>
</dbReference>
<dbReference type="Proteomes" id="UP000001514">
    <property type="component" value="Unassembled WGS sequence"/>
</dbReference>
<dbReference type="Gene3D" id="3.10.450.50">
    <property type="match status" value="1"/>
</dbReference>
<dbReference type="InterPro" id="IPR037401">
    <property type="entry name" value="SnoaL-like"/>
</dbReference>
<dbReference type="InterPro" id="IPR032710">
    <property type="entry name" value="NTF2-like_dom_sf"/>
</dbReference>
<evidence type="ECO:0000259" key="1">
    <source>
        <dbReference type="Pfam" id="PF12680"/>
    </source>
</evidence>
<proteinExistence type="predicted"/>
<sequence length="181" mass="20297">GVAIAPLSSCIRRSIRYSRSSLHCGRLGAAKDTVRQFYSAINHRQLEIAGDLIASDCVYEDLVFSKPFVGRKAIIELFETFTSSVGPEVSFVIDEISDGNLSVGVTWHLDWRGNIFPFSKGCSFYRCEDVSGDYKIVYGRDIVEPAFKINSFALVKNDISEVWYTNQRDLAESNRGCYVVV</sequence>
<accession>D8SVR9</accession>
<dbReference type="PANTHER" id="PTHR33698">
    <property type="entry name" value="NUCLEAR TRANSPORT FACTOR 2 (NTF2)-LIKE PROTEIN"/>
    <property type="match status" value="1"/>
</dbReference>
<dbReference type="InParanoid" id="D8SVR9"/>
<dbReference type="Gramene" id="EFJ11547">
    <property type="protein sequence ID" value="EFJ11547"/>
    <property type="gene ID" value="SELMODRAFT_446976"/>
</dbReference>
<protein>
    <recommendedName>
        <fullName evidence="1">SnoaL-like domain-containing protein</fullName>
    </recommendedName>
</protein>
<dbReference type="Pfam" id="PF12680">
    <property type="entry name" value="SnoaL_2"/>
    <property type="match status" value="1"/>
</dbReference>
<dbReference type="SUPFAM" id="SSF54427">
    <property type="entry name" value="NTF2-like"/>
    <property type="match status" value="1"/>
</dbReference>
<dbReference type="AlphaFoldDB" id="D8SVR9"/>
<name>D8SVR9_SELML</name>